<comment type="caution">
    <text evidence="1">The sequence shown here is derived from an EMBL/GenBank/DDBJ whole genome shotgun (WGS) entry which is preliminary data.</text>
</comment>
<evidence type="ECO:0000313" key="1">
    <source>
        <dbReference type="EMBL" id="MPM07872.1"/>
    </source>
</evidence>
<gene>
    <name evidence="1" type="ORF">SDC9_54181</name>
</gene>
<organism evidence="1">
    <name type="scientific">bioreactor metagenome</name>
    <dbReference type="NCBI Taxonomy" id="1076179"/>
    <lineage>
        <taxon>unclassified sequences</taxon>
        <taxon>metagenomes</taxon>
        <taxon>ecological metagenomes</taxon>
    </lineage>
</organism>
<accession>A0A644WVN6</accession>
<sequence>MKHVLREFFKERIREVFHKDTIDSHRVRFHNTNSLLKELRSLIIDWRKNKIKQFDTVSLCATELIDSLKADEYISMERYNKELFIEDLKKLAKSEGKNLNAVDELFILDILIERNRIKYLSVLFIKLEEYLNTEEDYTEEKFVPKIKQVDDLISKLGTELINCGFSKSYIYACVNQMTKKPDFDSQFIIFKSKFLTKYVPEFVVIYKIWTAGTQLLDYGIPYVFEEVPEVYLCDKVKNKHPKLVQKEEGCCFFIFKSKSKDYYNAIKNSKAKLAFLLDQVHLGVTNVNILIPDTAIVIDLANKDKGTSQPTNYIMDGRFGSDISLFLRFHSLIGAVERNNNIEQDVKDRLNSALRYLRMGNTTVEMEQRFINYWIALEFLFSSPETDENTFARLKTHLINILYCSYPRRNLLFLNKELVKQGYVVSGTCFSIENIDNLISSITSPLLKYRMHNIKSKLFNHTDKRKDYLNNHETNLTRHMVRIYRLRNELIHEAAIKQDIENITSNLRYYLVFLLNQAIVYFSNVSVHKYDCKKKVSMNDFFSEYIILKKLIQQKYDLDVIMHIPLEIDLIS</sequence>
<dbReference type="AlphaFoldDB" id="A0A644WVN6"/>
<evidence type="ECO:0008006" key="2">
    <source>
        <dbReference type="Google" id="ProtNLM"/>
    </source>
</evidence>
<protein>
    <recommendedName>
        <fullName evidence="2">Apea-like HEPN domain-containing protein</fullName>
    </recommendedName>
</protein>
<reference evidence="1" key="1">
    <citation type="submission" date="2019-08" db="EMBL/GenBank/DDBJ databases">
        <authorList>
            <person name="Kucharzyk K."/>
            <person name="Murdoch R.W."/>
            <person name="Higgins S."/>
            <person name="Loffler F."/>
        </authorList>
    </citation>
    <scope>NUCLEOTIDE SEQUENCE</scope>
</reference>
<dbReference type="EMBL" id="VSSQ01001385">
    <property type="protein sequence ID" value="MPM07872.1"/>
    <property type="molecule type" value="Genomic_DNA"/>
</dbReference>
<name>A0A644WVN6_9ZZZZ</name>
<proteinExistence type="predicted"/>